<dbReference type="AlphaFoldDB" id="A0AAD1L103"/>
<protein>
    <submittedName>
        <fullName evidence="1">Uncharacterized protein</fullName>
    </submittedName>
</protein>
<proteinExistence type="predicted"/>
<evidence type="ECO:0000313" key="2">
    <source>
        <dbReference type="Proteomes" id="UP001058317"/>
    </source>
</evidence>
<accession>A0AAD1L103</accession>
<gene>
    <name evidence="1" type="ORF">KAM621c_17540</name>
</gene>
<organism evidence="1 2">
    <name type="scientific">Citrobacter braakii</name>
    <dbReference type="NCBI Taxonomy" id="57706"/>
    <lineage>
        <taxon>Bacteria</taxon>
        <taxon>Pseudomonadati</taxon>
        <taxon>Pseudomonadota</taxon>
        <taxon>Gammaproteobacteria</taxon>
        <taxon>Enterobacterales</taxon>
        <taxon>Enterobacteriaceae</taxon>
        <taxon>Citrobacter</taxon>
        <taxon>Citrobacter freundii complex</taxon>
    </lineage>
</organism>
<dbReference type="EMBL" id="AP026382">
    <property type="protein sequence ID" value="BDN96649.1"/>
    <property type="molecule type" value="Genomic_DNA"/>
</dbReference>
<dbReference type="Proteomes" id="UP001058317">
    <property type="component" value="Chromosome"/>
</dbReference>
<name>A0AAD1L103_CITBR</name>
<sequence length="86" mass="9479">MYGLLPGRQILSPLRGLFKDLRTDAAEMTVPPGPDIEHFNVIEDIGPGHIPGFIDAFSDRSFFSKLKNDSTTALSQQLPRRLILGA</sequence>
<reference evidence="1" key="1">
    <citation type="submission" date="2022-07" db="EMBL/GenBank/DDBJ databases">
        <title>Complete genome sequence of carbapenem-resistant Citrobacter spp. in Japan.</title>
        <authorList>
            <person name="Maehana S."/>
            <person name="Suzuki M."/>
            <person name="Kitasato H."/>
        </authorList>
    </citation>
    <scope>NUCLEOTIDE SEQUENCE</scope>
    <source>
        <strain evidence="1">KAM621</strain>
    </source>
</reference>
<evidence type="ECO:0000313" key="1">
    <source>
        <dbReference type="EMBL" id="BDN96649.1"/>
    </source>
</evidence>